<dbReference type="InterPro" id="IPR018060">
    <property type="entry name" value="HTH_AraC"/>
</dbReference>
<proteinExistence type="predicted"/>
<evidence type="ECO:0000256" key="3">
    <source>
        <dbReference type="ARBA" id="ARBA00023163"/>
    </source>
</evidence>
<dbReference type="PANTHER" id="PTHR43280:SF32">
    <property type="entry name" value="TRANSCRIPTIONAL REGULATORY PROTEIN"/>
    <property type="match status" value="1"/>
</dbReference>
<dbReference type="SMART" id="SM00342">
    <property type="entry name" value="HTH_ARAC"/>
    <property type="match status" value="1"/>
</dbReference>
<sequence length="305" mass="35476">MSQHPVHRVKSIAEFHRMKGLPSPQHPLISLFDYGAFQCSKEINHKNFVFDFYHISIKRSIGAKFKYGQNHYDFDDGVMFFIAPNQVFGIEKIEEIATAKSGWVLMIHPDFLWGTLLAKSISRYEFFDYAVNEALFLSEKEETTLTTIVKNIEQEYNTNLDKFSQSIIISQIETLLNYSDRFYQRQFLTRKASNHKILENVEKTIEDYFDNEHSNGLPTVQYIAQSLNISPMYLSNLLKSLTGLTTQQHIHEKLIEKAKEKLSTTELTVSEIAFELGFEHSQSFSKLFKNKTNISPLKFRSVFNQ</sequence>
<reference evidence="5 6" key="1">
    <citation type="submission" date="2019-08" db="EMBL/GenBank/DDBJ databases">
        <title>Flavobacterium alkalisoli sp. nov., isolated from rhizosphere soil of Suaeda salsa.</title>
        <authorList>
            <person name="Sun J.-Q."/>
            <person name="Xu L."/>
        </authorList>
    </citation>
    <scope>NUCLEOTIDE SEQUENCE [LARGE SCALE GENOMIC DNA]</scope>
    <source>
        <strain evidence="5 6">XS-5</strain>
    </source>
</reference>
<evidence type="ECO:0000259" key="4">
    <source>
        <dbReference type="PROSITE" id="PS01124"/>
    </source>
</evidence>
<evidence type="ECO:0000313" key="5">
    <source>
        <dbReference type="EMBL" id="QEE48466.1"/>
    </source>
</evidence>
<dbReference type="AlphaFoldDB" id="A0A5B9FR02"/>
<keyword evidence="1" id="KW-0805">Transcription regulation</keyword>
<keyword evidence="6" id="KW-1185">Reference proteome</keyword>
<feature type="domain" description="HTH araC/xylS-type" evidence="4">
    <location>
        <begin position="199"/>
        <end position="302"/>
    </location>
</feature>
<name>A0A5B9FR02_9FLAO</name>
<dbReference type="GO" id="GO:0043565">
    <property type="term" value="F:sequence-specific DNA binding"/>
    <property type="evidence" value="ECO:0007669"/>
    <property type="project" value="InterPro"/>
</dbReference>
<keyword evidence="3" id="KW-0804">Transcription</keyword>
<dbReference type="PANTHER" id="PTHR43280">
    <property type="entry name" value="ARAC-FAMILY TRANSCRIPTIONAL REGULATOR"/>
    <property type="match status" value="1"/>
</dbReference>
<gene>
    <name evidence="5" type="ORF">FUA48_02410</name>
</gene>
<evidence type="ECO:0000313" key="6">
    <source>
        <dbReference type="Proteomes" id="UP000321222"/>
    </source>
</evidence>
<dbReference type="InterPro" id="IPR009057">
    <property type="entry name" value="Homeodomain-like_sf"/>
</dbReference>
<dbReference type="Gene3D" id="1.10.10.60">
    <property type="entry name" value="Homeodomain-like"/>
    <property type="match status" value="1"/>
</dbReference>
<dbReference type="OrthoDB" id="2600165at2"/>
<dbReference type="KEGG" id="fak:FUA48_02410"/>
<evidence type="ECO:0000256" key="1">
    <source>
        <dbReference type="ARBA" id="ARBA00023015"/>
    </source>
</evidence>
<dbReference type="Pfam" id="PF12833">
    <property type="entry name" value="HTH_18"/>
    <property type="match status" value="1"/>
</dbReference>
<keyword evidence="2" id="KW-0238">DNA-binding</keyword>
<accession>A0A5B9FR02</accession>
<dbReference type="PROSITE" id="PS01124">
    <property type="entry name" value="HTH_ARAC_FAMILY_2"/>
    <property type="match status" value="1"/>
</dbReference>
<dbReference type="SUPFAM" id="SSF46689">
    <property type="entry name" value="Homeodomain-like"/>
    <property type="match status" value="1"/>
</dbReference>
<dbReference type="PRINTS" id="PR00032">
    <property type="entry name" value="HTHARAC"/>
</dbReference>
<organism evidence="5 6">
    <name type="scientific">Flavobacterium alkalisoli</name>
    <dbReference type="NCBI Taxonomy" id="2602769"/>
    <lineage>
        <taxon>Bacteria</taxon>
        <taxon>Pseudomonadati</taxon>
        <taxon>Bacteroidota</taxon>
        <taxon>Flavobacteriia</taxon>
        <taxon>Flavobacteriales</taxon>
        <taxon>Flavobacteriaceae</taxon>
        <taxon>Flavobacterium</taxon>
    </lineage>
</organism>
<dbReference type="Proteomes" id="UP000321222">
    <property type="component" value="Chromosome"/>
</dbReference>
<dbReference type="EMBL" id="CP042831">
    <property type="protein sequence ID" value="QEE48466.1"/>
    <property type="molecule type" value="Genomic_DNA"/>
</dbReference>
<dbReference type="GO" id="GO:0003700">
    <property type="term" value="F:DNA-binding transcription factor activity"/>
    <property type="evidence" value="ECO:0007669"/>
    <property type="project" value="InterPro"/>
</dbReference>
<dbReference type="InterPro" id="IPR020449">
    <property type="entry name" value="Tscrpt_reg_AraC-type_HTH"/>
</dbReference>
<dbReference type="RefSeq" id="WP_147581950.1">
    <property type="nucleotide sequence ID" value="NZ_CP042831.1"/>
</dbReference>
<evidence type="ECO:0000256" key="2">
    <source>
        <dbReference type="ARBA" id="ARBA00023125"/>
    </source>
</evidence>
<protein>
    <submittedName>
        <fullName evidence="5">Helix-turn-helix transcriptional regulator</fullName>
    </submittedName>
</protein>